<evidence type="ECO:0000313" key="2">
    <source>
        <dbReference type="EMBL" id="RDY13849.1"/>
    </source>
</evidence>
<organism evidence="2 3">
    <name type="scientific">Mucuna pruriens</name>
    <name type="common">Velvet bean</name>
    <name type="synonym">Dolichos pruriens</name>
    <dbReference type="NCBI Taxonomy" id="157652"/>
    <lineage>
        <taxon>Eukaryota</taxon>
        <taxon>Viridiplantae</taxon>
        <taxon>Streptophyta</taxon>
        <taxon>Embryophyta</taxon>
        <taxon>Tracheophyta</taxon>
        <taxon>Spermatophyta</taxon>
        <taxon>Magnoliopsida</taxon>
        <taxon>eudicotyledons</taxon>
        <taxon>Gunneridae</taxon>
        <taxon>Pentapetalae</taxon>
        <taxon>rosids</taxon>
        <taxon>fabids</taxon>
        <taxon>Fabales</taxon>
        <taxon>Fabaceae</taxon>
        <taxon>Papilionoideae</taxon>
        <taxon>50 kb inversion clade</taxon>
        <taxon>NPAAA clade</taxon>
        <taxon>indigoferoid/millettioid clade</taxon>
        <taxon>Phaseoleae</taxon>
        <taxon>Mucuna</taxon>
    </lineage>
</organism>
<feature type="region of interest" description="Disordered" evidence="1">
    <location>
        <begin position="275"/>
        <end position="309"/>
    </location>
</feature>
<evidence type="ECO:0008006" key="4">
    <source>
        <dbReference type="Google" id="ProtNLM"/>
    </source>
</evidence>
<dbReference type="PANTHER" id="PTHR24559:SF430">
    <property type="entry name" value="RNA-DIRECTED DNA POLYMERASE"/>
    <property type="match status" value="1"/>
</dbReference>
<dbReference type="AlphaFoldDB" id="A0A371IFL1"/>
<dbReference type="InterPro" id="IPR043128">
    <property type="entry name" value="Rev_trsase/Diguanyl_cyclase"/>
</dbReference>
<dbReference type="Gene3D" id="3.10.10.10">
    <property type="entry name" value="HIV Type 1 Reverse Transcriptase, subunit A, domain 1"/>
    <property type="match status" value="1"/>
</dbReference>
<feature type="compositionally biased region" description="Basic and acidic residues" evidence="1">
    <location>
        <begin position="275"/>
        <end position="298"/>
    </location>
</feature>
<dbReference type="InterPro" id="IPR053134">
    <property type="entry name" value="RNA-dir_DNA_polymerase"/>
</dbReference>
<dbReference type="InterPro" id="IPR043502">
    <property type="entry name" value="DNA/RNA_pol_sf"/>
</dbReference>
<name>A0A371IFL1_MUCPR</name>
<evidence type="ECO:0000256" key="1">
    <source>
        <dbReference type="SAM" id="MobiDB-lite"/>
    </source>
</evidence>
<sequence>MEAERSRKRKACDILKVREKADTIPTSIITFSERDIRHEPPKHDEPIVILVVVTEYKVERVLIDQGSLANILYWSTYKKLGFRETGVKTDRHGALRWRTIWICGRTGRDKRTWIPHSESAAMREPSRCHSRSSTTVEQVGSSSLHISPMHEVPCWKGGRKSMGGSQHCQVMLQRQPKSWVPAIPGQRYRCECPRPRPRSQVRRQVRETSPDGRFEGGPDHKMKVGTALAQEDEDRLIHFLWKTRMSSLGPQLYAQNSYAIISQYPRVSDWSLKDRGSWGTKSGERPGKKRKSALDKIHQRNTIPDMPSKHGDVDGASGFALLSFMDAYSGYNQIKMHPRDKAKIAFITDVGAYCYKVMPFGLKNVGATY</sequence>
<dbReference type="SUPFAM" id="SSF56672">
    <property type="entry name" value="DNA/RNA polymerases"/>
    <property type="match status" value="1"/>
</dbReference>
<feature type="region of interest" description="Disordered" evidence="1">
    <location>
        <begin position="199"/>
        <end position="221"/>
    </location>
</feature>
<feature type="non-terminal residue" evidence="2">
    <location>
        <position position="1"/>
    </location>
</feature>
<dbReference type="PANTHER" id="PTHR24559">
    <property type="entry name" value="TRANSPOSON TY3-I GAG-POL POLYPROTEIN"/>
    <property type="match status" value="1"/>
</dbReference>
<comment type="caution">
    <text evidence="2">The sequence shown here is derived from an EMBL/GenBank/DDBJ whole genome shotgun (WGS) entry which is preliminary data.</text>
</comment>
<keyword evidence="3" id="KW-1185">Reference proteome</keyword>
<gene>
    <name evidence="2" type="ORF">CR513_01171</name>
</gene>
<evidence type="ECO:0000313" key="3">
    <source>
        <dbReference type="Proteomes" id="UP000257109"/>
    </source>
</evidence>
<dbReference type="Proteomes" id="UP000257109">
    <property type="component" value="Unassembled WGS sequence"/>
</dbReference>
<feature type="compositionally biased region" description="Basic and acidic residues" evidence="1">
    <location>
        <begin position="204"/>
        <end position="221"/>
    </location>
</feature>
<dbReference type="OrthoDB" id="1400091at2759"/>
<proteinExistence type="predicted"/>
<reference evidence="2" key="1">
    <citation type="submission" date="2018-05" db="EMBL/GenBank/DDBJ databases">
        <title>Draft genome of Mucuna pruriens seed.</title>
        <authorList>
            <person name="Nnadi N.E."/>
            <person name="Vos R."/>
            <person name="Hasami M.H."/>
            <person name="Devisetty U.K."/>
            <person name="Aguiy J.C."/>
        </authorList>
    </citation>
    <scope>NUCLEOTIDE SEQUENCE [LARGE SCALE GENOMIC DNA]</scope>
    <source>
        <strain evidence="2">JCA_2017</strain>
    </source>
</reference>
<dbReference type="Gene3D" id="3.30.70.270">
    <property type="match status" value="1"/>
</dbReference>
<accession>A0A371IFL1</accession>
<dbReference type="EMBL" id="QJKJ01000187">
    <property type="protein sequence ID" value="RDY13849.1"/>
    <property type="molecule type" value="Genomic_DNA"/>
</dbReference>
<protein>
    <recommendedName>
        <fullName evidence="4">Reverse transcriptase domain-containing protein</fullName>
    </recommendedName>
</protein>